<keyword evidence="1" id="KW-0813">Transport</keyword>
<dbReference type="OMA" id="PRTPFIM"/>
<reference evidence="7 8" key="1">
    <citation type="journal article" date="2010" name="Plant Cell">
        <title>The Chlorella variabilis NC64A genome reveals adaptation to photosymbiosis, coevolution with viruses, and cryptic sex.</title>
        <authorList>
            <person name="Blanc G."/>
            <person name="Duncan G."/>
            <person name="Agarkova I."/>
            <person name="Borodovsky M."/>
            <person name="Gurnon J."/>
            <person name="Kuo A."/>
            <person name="Lindquist E."/>
            <person name="Lucas S."/>
            <person name="Pangilinan J."/>
            <person name="Polle J."/>
            <person name="Salamov A."/>
            <person name="Terry A."/>
            <person name="Yamada T."/>
            <person name="Dunigan D.D."/>
            <person name="Grigoriev I.V."/>
            <person name="Claverie J.M."/>
            <person name="Van Etten J.L."/>
        </authorList>
    </citation>
    <scope>NUCLEOTIDE SEQUENCE [LARGE SCALE GENOMIC DNA]</scope>
    <source>
        <strain evidence="7 8">NC64A</strain>
    </source>
</reference>
<dbReference type="OrthoDB" id="6593433at2759"/>
<keyword evidence="3" id="KW-0067">ATP-binding</keyword>
<sequence length="446" mass="48608">MSAAARCSSLHAGVRLPSAFPGRAVDPQHHGQQQLLPAQRPQPRHRRAAPLVAAAEAASLEEQQQQQQQPGSSENGGQPSTSGRGAAPALKVRGAKVVVQDMVKHFETRRGLFKAVNGASVDMEPGTITALLGPSGSGKTTLLRLIAGLEEPTAGRVFFDGEDITGRSVPDRDLGFVFQGYALFKHMTVADNITFGPRMRKMGLDLEAKVEELLQLTELEGLGGRYPPQLSGGQKQRVAVARALACNPRLLLLDEPFGALDPVVRKSLRHGLRDIVRRVGVTTIIVTHDQEEAWDIADHVVIFNKGAIEQHGTPEEVAKEPMSPFVMNFVGDVSHVPASCQLVRKMGFHTDKPFVMVRPSDIRLRTNFEECQSCAPATVHDKANLGKSVRYYLRFDDDVDVDLTVSRKVDEEVYDLGVGQRVFVQVPPAKMMGFDYSDIDATSAGI</sequence>
<dbReference type="KEGG" id="cvr:CHLNCDRAFT_143202"/>
<feature type="compositionally biased region" description="Low complexity" evidence="5">
    <location>
        <begin position="49"/>
        <end position="80"/>
    </location>
</feature>
<evidence type="ECO:0000313" key="8">
    <source>
        <dbReference type="Proteomes" id="UP000008141"/>
    </source>
</evidence>
<dbReference type="SMART" id="SM00382">
    <property type="entry name" value="AAA"/>
    <property type="match status" value="1"/>
</dbReference>
<dbReference type="InterPro" id="IPR027417">
    <property type="entry name" value="P-loop_NTPase"/>
</dbReference>
<dbReference type="RefSeq" id="XP_005849913.1">
    <property type="nucleotide sequence ID" value="XM_005849851.1"/>
</dbReference>
<protein>
    <recommendedName>
        <fullName evidence="6">ABC transporter domain-containing protein</fullName>
    </recommendedName>
</protein>
<name>E1Z9P8_CHLVA</name>
<evidence type="ECO:0000256" key="4">
    <source>
        <dbReference type="ARBA" id="ARBA00023032"/>
    </source>
</evidence>
<dbReference type="PROSITE" id="PS50893">
    <property type="entry name" value="ABC_TRANSPORTER_2"/>
    <property type="match status" value="1"/>
</dbReference>
<dbReference type="PROSITE" id="PS00211">
    <property type="entry name" value="ABC_TRANSPORTER_1"/>
    <property type="match status" value="1"/>
</dbReference>
<evidence type="ECO:0000256" key="1">
    <source>
        <dbReference type="ARBA" id="ARBA00022448"/>
    </source>
</evidence>
<accession>E1Z9P8</accession>
<feature type="domain" description="ABC transporter" evidence="6">
    <location>
        <begin position="97"/>
        <end position="330"/>
    </location>
</feature>
<dbReference type="EMBL" id="GL433839">
    <property type="protein sequence ID" value="EFN57811.1"/>
    <property type="molecule type" value="Genomic_DNA"/>
</dbReference>
<dbReference type="InterPro" id="IPR003593">
    <property type="entry name" value="AAA+_ATPase"/>
</dbReference>
<keyword evidence="8" id="KW-1185">Reference proteome</keyword>
<dbReference type="Proteomes" id="UP000008141">
    <property type="component" value="Unassembled WGS sequence"/>
</dbReference>
<dbReference type="SUPFAM" id="SSF50331">
    <property type="entry name" value="MOP-like"/>
    <property type="match status" value="1"/>
</dbReference>
<evidence type="ECO:0000256" key="5">
    <source>
        <dbReference type="SAM" id="MobiDB-lite"/>
    </source>
</evidence>
<feature type="compositionally biased region" description="Low complexity" evidence="5">
    <location>
        <begin position="32"/>
        <end position="41"/>
    </location>
</feature>
<dbReference type="PANTHER" id="PTHR42781:SF4">
    <property type="entry name" value="SPERMIDINE_PUTRESCINE IMPORT ATP-BINDING PROTEIN POTA"/>
    <property type="match status" value="1"/>
</dbReference>
<dbReference type="InterPro" id="IPR003439">
    <property type="entry name" value="ABC_transporter-like_ATP-bd"/>
</dbReference>
<feature type="region of interest" description="Disordered" evidence="5">
    <location>
        <begin position="18"/>
        <end position="89"/>
    </location>
</feature>
<dbReference type="SUPFAM" id="SSF52540">
    <property type="entry name" value="P-loop containing nucleoside triphosphate hydrolases"/>
    <property type="match status" value="1"/>
</dbReference>
<proteinExistence type="predicted"/>
<dbReference type="FunFam" id="3.40.50.300:FF:000425">
    <property type="entry name" value="Probable ABC transporter, ATP-binding subunit"/>
    <property type="match status" value="1"/>
</dbReference>
<evidence type="ECO:0000256" key="3">
    <source>
        <dbReference type="ARBA" id="ARBA00022840"/>
    </source>
</evidence>
<dbReference type="AlphaFoldDB" id="E1Z9P8"/>
<gene>
    <name evidence="7" type="ORF">CHLNCDRAFT_143202</name>
</gene>
<evidence type="ECO:0000313" key="7">
    <source>
        <dbReference type="EMBL" id="EFN57811.1"/>
    </source>
</evidence>
<dbReference type="GO" id="GO:0022857">
    <property type="term" value="F:transmembrane transporter activity"/>
    <property type="evidence" value="ECO:0007669"/>
    <property type="project" value="InterPro"/>
</dbReference>
<dbReference type="InterPro" id="IPR013611">
    <property type="entry name" value="Transp-assoc_OB_typ2"/>
</dbReference>
<keyword evidence="4" id="KW-0764">Sulfate transport</keyword>
<dbReference type="Pfam" id="PF00005">
    <property type="entry name" value="ABC_tran"/>
    <property type="match status" value="1"/>
</dbReference>
<organism evidence="8">
    <name type="scientific">Chlorella variabilis</name>
    <name type="common">Green alga</name>
    <dbReference type="NCBI Taxonomy" id="554065"/>
    <lineage>
        <taxon>Eukaryota</taxon>
        <taxon>Viridiplantae</taxon>
        <taxon>Chlorophyta</taxon>
        <taxon>core chlorophytes</taxon>
        <taxon>Trebouxiophyceae</taxon>
        <taxon>Chlorellales</taxon>
        <taxon>Chlorellaceae</taxon>
        <taxon>Chlorella clade</taxon>
        <taxon>Chlorella</taxon>
    </lineage>
</organism>
<dbReference type="FunCoup" id="E1Z9P8">
    <property type="interactions" value="16"/>
</dbReference>
<dbReference type="GO" id="GO:0043190">
    <property type="term" value="C:ATP-binding cassette (ABC) transporter complex"/>
    <property type="evidence" value="ECO:0007669"/>
    <property type="project" value="InterPro"/>
</dbReference>
<dbReference type="Pfam" id="PF08402">
    <property type="entry name" value="TOBE_2"/>
    <property type="match status" value="1"/>
</dbReference>
<dbReference type="GO" id="GO:0016887">
    <property type="term" value="F:ATP hydrolysis activity"/>
    <property type="evidence" value="ECO:0007669"/>
    <property type="project" value="InterPro"/>
</dbReference>
<dbReference type="STRING" id="554065.E1Z9P8"/>
<dbReference type="eggNOG" id="KOG0055">
    <property type="taxonomic scope" value="Eukaryota"/>
</dbReference>
<dbReference type="PANTHER" id="PTHR42781">
    <property type="entry name" value="SPERMIDINE/PUTRESCINE IMPORT ATP-BINDING PROTEIN POTA"/>
    <property type="match status" value="1"/>
</dbReference>
<dbReference type="InParanoid" id="E1Z9P8"/>
<dbReference type="GeneID" id="17356913"/>
<evidence type="ECO:0000256" key="2">
    <source>
        <dbReference type="ARBA" id="ARBA00022741"/>
    </source>
</evidence>
<keyword evidence="2" id="KW-0547">Nucleotide-binding</keyword>
<dbReference type="GO" id="GO:0005524">
    <property type="term" value="F:ATP binding"/>
    <property type="evidence" value="ECO:0007669"/>
    <property type="project" value="UniProtKB-KW"/>
</dbReference>
<dbReference type="InterPro" id="IPR017871">
    <property type="entry name" value="ABC_transporter-like_CS"/>
</dbReference>
<dbReference type="InterPro" id="IPR008995">
    <property type="entry name" value="Mo/tungstate-bd_C_term_dom"/>
</dbReference>
<dbReference type="InterPro" id="IPR050093">
    <property type="entry name" value="ABC_SmlMolc_Importer"/>
</dbReference>
<dbReference type="Gene3D" id="3.40.50.300">
    <property type="entry name" value="P-loop containing nucleotide triphosphate hydrolases"/>
    <property type="match status" value="1"/>
</dbReference>
<evidence type="ECO:0000259" key="6">
    <source>
        <dbReference type="PROSITE" id="PS50893"/>
    </source>
</evidence>